<protein>
    <submittedName>
        <fullName evidence="4">DNA protection during starvation protein</fullName>
    </submittedName>
</protein>
<dbReference type="CDD" id="cd01043">
    <property type="entry name" value="DPS"/>
    <property type="match status" value="1"/>
</dbReference>
<evidence type="ECO:0000313" key="4">
    <source>
        <dbReference type="EMBL" id="CAA9564350.1"/>
    </source>
</evidence>
<evidence type="ECO:0000256" key="1">
    <source>
        <dbReference type="ARBA" id="ARBA00009497"/>
    </source>
</evidence>
<dbReference type="PRINTS" id="PR01346">
    <property type="entry name" value="HELNAPAPROT"/>
</dbReference>
<dbReference type="InterPro" id="IPR008331">
    <property type="entry name" value="Ferritin_DPS_dom"/>
</dbReference>
<evidence type="ECO:0000259" key="3">
    <source>
        <dbReference type="Pfam" id="PF00210"/>
    </source>
</evidence>
<reference evidence="4" key="1">
    <citation type="submission" date="2020-02" db="EMBL/GenBank/DDBJ databases">
        <authorList>
            <person name="Meier V. D."/>
        </authorList>
    </citation>
    <scope>NUCLEOTIDE SEQUENCE</scope>
    <source>
        <strain evidence="4">AVDCRST_MAG43</strain>
    </source>
</reference>
<name>A0A6J4V3K0_9BACT</name>
<feature type="domain" description="Ferritin/DPS" evidence="3">
    <location>
        <begin position="25"/>
        <end position="160"/>
    </location>
</feature>
<dbReference type="Pfam" id="PF00210">
    <property type="entry name" value="Ferritin"/>
    <property type="match status" value="1"/>
</dbReference>
<dbReference type="InterPro" id="IPR002177">
    <property type="entry name" value="DPS_DNA-bd"/>
</dbReference>
<dbReference type="PIRSF" id="PIRSF005900">
    <property type="entry name" value="Dps"/>
    <property type="match status" value="1"/>
</dbReference>
<dbReference type="GO" id="GO:0008199">
    <property type="term" value="F:ferric iron binding"/>
    <property type="evidence" value="ECO:0007669"/>
    <property type="project" value="InterPro"/>
</dbReference>
<dbReference type="PANTHER" id="PTHR42932:SF2">
    <property type="entry name" value="DNA PROTECTION DURING STARVATION PROTEIN 1"/>
    <property type="match status" value="1"/>
</dbReference>
<comment type="similarity">
    <text evidence="1 2">Belongs to the Dps family.</text>
</comment>
<dbReference type="Gene3D" id="1.20.1260.10">
    <property type="match status" value="1"/>
</dbReference>
<dbReference type="EMBL" id="CADCWI010000111">
    <property type="protein sequence ID" value="CAA9564350.1"/>
    <property type="molecule type" value="Genomic_DNA"/>
</dbReference>
<dbReference type="PANTHER" id="PTHR42932">
    <property type="entry name" value="GENERAL STRESS PROTEIN 20U"/>
    <property type="match status" value="1"/>
</dbReference>
<gene>
    <name evidence="4" type="ORF">AVDCRST_MAG43-2195</name>
</gene>
<organism evidence="4">
    <name type="scientific">uncultured Thermomicrobiales bacterium</name>
    <dbReference type="NCBI Taxonomy" id="1645740"/>
    <lineage>
        <taxon>Bacteria</taxon>
        <taxon>Pseudomonadati</taxon>
        <taxon>Thermomicrobiota</taxon>
        <taxon>Thermomicrobia</taxon>
        <taxon>Thermomicrobiales</taxon>
        <taxon>environmental samples</taxon>
    </lineage>
</organism>
<proteinExistence type="inferred from homology"/>
<dbReference type="InterPro" id="IPR009078">
    <property type="entry name" value="Ferritin-like_SF"/>
</dbReference>
<dbReference type="InterPro" id="IPR012347">
    <property type="entry name" value="Ferritin-like"/>
</dbReference>
<dbReference type="SUPFAM" id="SSF47240">
    <property type="entry name" value="Ferritin-like"/>
    <property type="match status" value="1"/>
</dbReference>
<evidence type="ECO:0000256" key="2">
    <source>
        <dbReference type="RuleBase" id="RU003875"/>
    </source>
</evidence>
<sequence>MNPDSTLTHLPPLGGHTHDEVGRVLQATLVELLDLSLVGKQLHWSVVGTQFRPMHLQLDELVDAWRELADTVAERAVAIGYWPDGQADAIVAGRDVVPVASGPVADHDVVRQLARRMADADERIRVRMDRLADLDVVSQDVLIGVVRALEKQLWMVRAQLPHGTR</sequence>
<accession>A0A6J4V3K0</accession>
<dbReference type="AlphaFoldDB" id="A0A6J4V3K0"/>